<organism evidence="3 4">
    <name type="scientific">Clytia hemisphaerica</name>
    <dbReference type="NCBI Taxonomy" id="252671"/>
    <lineage>
        <taxon>Eukaryota</taxon>
        <taxon>Metazoa</taxon>
        <taxon>Cnidaria</taxon>
        <taxon>Hydrozoa</taxon>
        <taxon>Hydroidolina</taxon>
        <taxon>Leptothecata</taxon>
        <taxon>Obeliida</taxon>
        <taxon>Clytiidae</taxon>
        <taxon>Clytia</taxon>
    </lineage>
</organism>
<dbReference type="Pfam" id="PF01400">
    <property type="entry name" value="Astacin"/>
    <property type="match status" value="1"/>
</dbReference>
<evidence type="ECO:0000313" key="4">
    <source>
        <dbReference type="Proteomes" id="UP000594262"/>
    </source>
</evidence>
<evidence type="ECO:0000256" key="1">
    <source>
        <dbReference type="PROSITE-ProRule" id="PRU01211"/>
    </source>
</evidence>
<sequence>MTSSNNNQNTIQDHLEQAYKKKTLTGGQNTSTTVNGAVQKKQWLGTSPDMMGGNQGMMVVPMQQAPMDMGMMNGGMMPMNNMMMDNTVAMQANNLGQMQQPMMVANAPPQQMNHHTEAELTKEDSVDEAVNPPVNVSLSIMDQIMSVNIDPELDFPATLSTDDGDLVELFEGDIIRNKKLEVEVSDMKKPLNQLRLRGIIQSSRWPHAIVPYRFHGNFSEKGKQVVASAINIIESKTCVNFKPKNDKDKSFIEFVHGGG</sequence>
<comment type="caution">
    <text evidence="1">Lacks conserved residue(s) required for the propagation of feature annotation.</text>
</comment>
<dbReference type="AlphaFoldDB" id="A0A7M5XFU3"/>
<name>A0A7M5XFU3_9CNID</name>
<dbReference type="Proteomes" id="UP000594262">
    <property type="component" value="Unplaced"/>
</dbReference>
<dbReference type="PROSITE" id="PS51864">
    <property type="entry name" value="ASTACIN"/>
    <property type="match status" value="1"/>
</dbReference>
<proteinExistence type="predicted"/>
<accession>A0A7M5XFU3</accession>
<dbReference type="GO" id="GO:0006508">
    <property type="term" value="P:proteolysis"/>
    <property type="evidence" value="ECO:0007669"/>
    <property type="project" value="InterPro"/>
</dbReference>
<feature type="domain" description="Peptidase M12A" evidence="2">
    <location>
        <begin position="192"/>
        <end position="259"/>
    </location>
</feature>
<dbReference type="GO" id="GO:0004222">
    <property type="term" value="F:metalloendopeptidase activity"/>
    <property type="evidence" value="ECO:0007669"/>
    <property type="project" value="InterPro"/>
</dbReference>
<dbReference type="EnsemblMetazoa" id="CLYHEMT022863.1">
    <property type="protein sequence ID" value="CLYHEMP022863.1"/>
    <property type="gene ID" value="CLYHEMG022863"/>
</dbReference>
<dbReference type="InterPro" id="IPR024079">
    <property type="entry name" value="MetalloPept_cat_dom_sf"/>
</dbReference>
<protein>
    <recommendedName>
        <fullName evidence="2">Peptidase M12A domain-containing protein</fullName>
    </recommendedName>
</protein>
<evidence type="ECO:0000313" key="3">
    <source>
        <dbReference type="EnsemblMetazoa" id="CLYHEMP022863.1"/>
    </source>
</evidence>
<dbReference type="SUPFAM" id="SSF55486">
    <property type="entry name" value="Metalloproteases ('zincins'), catalytic domain"/>
    <property type="match status" value="1"/>
</dbReference>
<evidence type="ECO:0000259" key="2">
    <source>
        <dbReference type="PROSITE" id="PS51864"/>
    </source>
</evidence>
<dbReference type="Gene3D" id="3.40.390.10">
    <property type="entry name" value="Collagenase (Catalytic Domain)"/>
    <property type="match status" value="1"/>
</dbReference>
<dbReference type="InterPro" id="IPR001506">
    <property type="entry name" value="Peptidase_M12A"/>
</dbReference>
<reference evidence="3" key="1">
    <citation type="submission" date="2021-01" db="UniProtKB">
        <authorList>
            <consortium name="EnsemblMetazoa"/>
        </authorList>
    </citation>
    <scope>IDENTIFICATION</scope>
</reference>
<keyword evidence="4" id="KW-1185">Reference proteome</keyword>